<protein>
    <submittedName>
        <fullName evidence="1">Uncharacterized protein</fullName>
    </submittedName>
</protein>
<comment type="caution">
    <text evidence="1">The sequence shown here is derived from an EMBL/GenBank/DDBJ whole genome shotgun (WGS) entry which is preliminary data.</text>
</comment>
<dbReference type="EMBL" id="JELW01000010">
    <property type="protein sequence ID" value="EXV00922.1"/>
    <property type="molecule type" value="Genomic_DNA"/>
</dbReference>
<sequence length="371" mass="42663">MSESKSCLEFFSFGVEFCATCSSSQISEEAFNERLENHYINPRWVLLPGIRCHDTDTHVPDTDGFCLTYTDLSAPYEAGFKLGVEMYSPPYSDLTPKQAAEKASEAFQDVERAANIRIMSHEGYGMTIYVAVKGGIRLMVARKAVTLVLLLEDQLLSRLCAPSRRDPKNYHPIGSKSVIANLQLPDDLSALQRYSDAMSAYLPWAGERLEKAPWNDHRTERFQNILRVLWSAQDITNIRDIVRYLWTEDKGKCAFTFHIEDRIPVDRRQVTERVSAPDYIRGLPSMFEFRYAESTFEQDFISNWIELSNKIIQIACCSPQEFRSITESIWKTLEEQAALHRPAWPALLECLGLGTQIDYWKEKLDSYGHHY</sequence>
<dbReference type="HOGENOM" id="CLU_746143_0_0_1"/>
<gene>
    <name evidence="1" type="ORF">X797_005936</name>
</gene>
<dbReference type="Proteomes" id="UP000030151">
    <property type="component" value="Unassembled WGS sequence"/>
</dbReference>
<dbReference type="AlphaFoldDB" id="A0A0A1UU83"/>
<dbReference type="OrthoDB" id="412402at2759"/>
<name>A0A0A1UU83_9HYPO</name>
<evidence type="ECO:0000313" key="2">
    <source>
        <dbReference type="Proteomes" id="UP000030151"/>
    </source>
</evidence>
<accession>A0A0A1UU83</accession>
<organism evidence="1 2">
    <name type="scientific">Metarhizium robertsii</name>
    <dbReference type="NCBI Taxonomy" id="568076"/>
    <lineage>
        <taxon>Eukaryota</taxon>
        <taxon>Fungi</taxon>
        <taxon>Dikarya</taxon>
        <taxon>Ascomycota</taxon>
        <taxon>Pezizomycotina</taxon>
        <taxon>Sordariomycetes</taxon>
        <taxon>Hypocreomycetidae</taxon>
        <taxon>Hypocreales</taxon>
        <taxon>Clavicipitaceae</taxon>
        <taxon>Metarhizium</taxon>
    </lineage>
</organism>
<reference evidence="1 2" key="1">
    <citation type="submission" date="2014-02" db="EMBL/GenBank/DDBJ databases">
        <title>The genome sequence of the entomopathogenic fungus Metarhizium robertsii ARSEF 2575.</title>
        <authorList>
            <person name="Giuliano Garisto Donzelli B."/>
            <person name="Roe B.A."/>
            <person name="Macmil S.L."/>
            <person name="Krasnoff S.B."/>
            <person name="Gibson D.M."/>
        </authorList>
    </citation>
    <scope>NUCLEOTIDE SEQUENCE [LARGE SCALE GENOMIC DNA]</scope>
    <source>
        <strain evidence="1 2">ARSEF 2575</strain>
    </source>
</reference>
<proteinExistence type="predicted"/>
<evidence type="ECO:0000313" key="1">
    <source>
        <dbReference type="EMBL" id="EXV00922.1"/>
    </source>
</evidence>
<dbReference type="eggNOG" id="ENOG502RQN7">
    <property type="taxonomic scope" value="Eukaryota"/>
</dbReference>